<reference evidence="3" key="1">
    <citation type="journal article" date="2019" name="Int. J. Syst. Evol. Microbiol.">
        <title>The Global Catalogue of Microorganisms (GCM) 10K type strain sequencing project: providing services to taxonomists for standard genome sequencing and annotation.</title>
        <authorList>
            <consortium name="The Broad Institute Genomics Platform"/>
            <consortium name="The Broad Institute Genome Sequencing Center for Infectious Disease"/>
            <person name="Wu L."/>
            <person name="Ma J."/>
        </authorList>
    </citation>
    <scope>NUCLEOTIDE SEQUENCE [LARGE SCALE GENOMIC DNA]</scope>
    <source>
        <strain evidence="3">CGMCC 4.1530</strain>
    </source>
</reference>
<evidence type="ECO:0000259" key="1">
    <source>
        <dbReference type="Pfam" id="PF00117"/>
    </source>
</evidence>
<dbReference type="PANTHER" id="PTHR42695:SF5">
    <property type="entry name" value="GLUTAMINE AMIDOTRANSFERASE YLR126C-RELATED"/>
    <property type="match status" value="1"/>
</dbReference>
<comment type="caution">
    <text evidence="2">The sequence shown here is derived from an EMBL/GenBank/DDBJ whole genome shotgun (WGS) entry which is preliminary data.</text>
</comment>
<dbReference type="Proteomes" id="UP001596215">
    <property type="component" value="Unassembled WGS sequence"/>
</dbReference>
<proteinExistence type="predicted"/>
<dbReference type="InterPro" id="IPR017926">
    <property type="entry name" value="GATASE"/>
</dbReference>
<organism evidence="2 3">
    <name type="scientific">Tatumella punctata</name>
    <dbReference type="NCBI Taxonomy" id="399969"/>
    <lineage>
        <taxon>Bacteria</taxon>
        <taxon>Pseudomonadati</taxon>
        <taxon>Pseudomonadota</taxon>
        <taxon>Gammaproteobacteria</taxon>
        <taxon>Enterobacterales</taxon>
        <taxon>Erwiniaceae</taxon>
        <taxon>Tatumella</taxon>
    </lineage>
</organism>
<dbReference type="PANTHER" id="PTHR42695">
    <property type="entry name" value="GLUTAMINE AMIDOTRANSFERASE YLR126C-RELATED"/>
    <property type="match status" value="1"/>
</dbReference>
<protein>
    <submittedName>
        <fullName evidence="2">Glutamine amidotransferase</fullName>
    </submittedName>
</protein>
<accession>A0ABW1VKE4</accession>
<evidence type="ECO:0000313" key="2">
    <source>
        <dbReference type="EMBL" id="MFC6360760.1"/>
    </source>
</evidence>
<dbReference type="NCBIfam" id="NF006562">
    <property type="entry name" value="PRK09065.1"/>
    <property type="match status" value="1"/>
</dbReference>
<dbReference type="RefSeq" id="WP_212706948.1">
    <property type="nucleotide sequence ID" value="NZ_BAAAFW010000059.1"/>
</dbReference>
<dbReference type="SUPFAM" id="SSF52317">
    <property type="entry name" value="Class I glutamine amidotransferase-like"/>
    <property type="match status" value="1"/>
</dbReference>
<keyword evidence="3" id="KW-1185">Reference proteome</keyword>
<dbReference type="CDD" id="cd01741">
    <property type="entry name" value="GATase1_1"/>
    <property type="match status" value="1"/>
</dbReference>
<dbReference type="InterPro" id="IPR029062">
    <property type="entry name" value="Class_I_gatase-like"/>
</dbReference>
<gene>
    <name evidence="2" type="ORF">ACFP73_01365</name>
</gene>
<dbReference type="Gene3D" id="3.40.50.880">
    <property type="match status" value="1"/>
</dbReference>
<dbReference type="Pfam" id="PF00117">
    <property type="entry name" value="GATase"/>
    <property type="match status" value="1"/>
</dbReference>
<sequence>MHQPQIIIVQTGTPPEDIRQQYGDLPDWFSQAIGVPLKEILVVRVFDGDELPAPDPRRLAIITGSWAMVTEKLPWSEKTAAWIRSAMAVSMPLFGVCYGHQLMAYALGGEVRYLDSVRETGCLSVSLREAAKNDPLVGTLPDSFPAHLTHMQTVSRAPQGAKVLADSAADGHQIVRYGPNAVSTQFHPEFTVAAARAMTARNSEIFAAEGRDTQAIIDGITQTPEATRLLTAFIAQYVAGYRPQ</sequence>
<dbReference type="PROSITE" id="PS51273">
    <property type="entry name" value="GATASE_TYPE_1"/>
    <property type="match status" value="1"/>
</dbReference>
<dbReference type="EMBL" id="JBHSUC010000001">
    <property type="protein sequence ID" value="MFC6360760.1"/>
    <property type="molecule type" value="Genomic_DNA"/>
</dbReference>
<evidence type="ECO:0000313" key="3">
    <source>
        <dbReference type="Proteomes" id="UP001596215"/>
    </source>
</evidence>
<dbReference type="InterPro" id="IPR044992">
    <property type="entry name" value="ChyE-like"/>
</dbReference>
<name>A0ABW1VKE4_9GAMM</name>
<feature type="domain" description="Glutamine amidotransferase" evidence="1">
    <location>
        <begin position="76"/>
        <end position="196"/>
    </location>
</feature>
<keyword evidence="2" id="KW-0315">Glutamine amidotransferase</keyword>